<accession>A0A6A1WFX9</accession>
<dbReference type="SMART" id="SM00256">
    <property type="entry name" value="FBOX"/>
    <property type="match status" value="1"/>
</dbReference>
<dbReference type="InterPro" id="IPR017451">
    <property type="entry name" value="F-box-assoc_interact_dom"/>
</dbReference>
<dbReference type="SUPFAM" id="SSF81383">
    <property type="entry name" value="F-box domain"/>
    <property type="match status" value="1"/>
</dbReference>
<evidence type="ECO:0000313" key="4">
    <source>
        <dbReference type="Proteomes" id="UP000516437"/>
    </source>
</evidence>
<feature type="domain" description="F-box" evidence="1">
    <location>
        <begin position="49"/>
        <end position="94"/>
    </location>
</feature>
<dbReference type="InterPro" id="IPR001810">
    <property type="entry name" value="F-box_dom"/>
</dbReference>
<dbReference type="Pfam" id="PF00646">
    <property type="entry name" value="F-box"/>
    <property type="match status" value="1"/>
</dbReference>
<organism evidence="2 4">
    <name type="scientific">Morella rubra</name>
    <name type="common">Chinese bayberry</name>
    <dbReference type="NCBI Taxonomy" id="262757"/>
    <lineage>
        <taxon>Eukaryota</taxon>
        <taxon>Viridiplantae</taxon>
        <taxon>Streptophyta</taxon>
        <taxon>Embryophyta</taxon>
        <taxon>Tracheophyta</taxon>
        <taxon>Spermatophyta</taxon>
        <taxon>Magnoliopsida</taxon>
        <taxon>eudicotyledons</taxon>
        <taxon>Gunneridae</taxon>
        <taxon>Pentapetalae</taxon>
        <taxon>rosids</taxon>
        <taxon>fabids</taxon>
        <taxon>Fagales</taxon>
        <taxon>Myricaceae</taxon>
        <taxon>Morella</taxon>
    </lineage>
</organism>
<sequence>MTFFFRYLTNNRLSKKPWKPSSSRRRRRRISTRTIIEIMKRQSEEASSCTNVMDLPGHILIDILSRLPLDSILFSRCVCTTWRMLVSDTLFSSLHLARARPLELFLRANSLGCVSATLHWVDVDSMVKTAPPANRNERRETRLKTKICLPLPTSSRSDSFTVRDFGIVNSCNGLICLSKSIYNYPVIVCNPFTGECVTIPNSQEDDQFWGPVVSGFGYCPRSHKYKVLRLGFRPEHMFQSMAEVYTVGTTSWRSIGCAPDLSFSLFPTYLNGIIHWVSDDEKGPVVIVAFDFQREQFSVVGLPSHFGEAHKERENLHHMNMGVLGGCLSVCDVTFVDHFDVWVMKQYGDSNCWTKDYVIHTHFGHLYQPLKLLENGDIWLMYDRRELVTYSPVERYFTHLRIHGVLSVFEAITHVPSFLPLTDAVAGDHGNLQIMKARY</sequence>
<reference evidence="2" key="3">
    <citation type="submission" date="2019-09" db="EMBL/GenBank/DDBJ databases">
        <authorList>
            <person name="Gao Z."/>
        </authorList>
    </citation>
    <scope>NUCLEOTIDE SEQUENCE</scope>
    <source>
        <tissue evidence="2">Leaves</tissue>
    </source>
</reference>
<dbReference type="PANTHER" id="PTHR31672:SF13">
    <property type="entry name" value="F-BOX PROTEIN CPR30-LIKE"/>
    <property type="match status" value="1"/>
</dbReference>
<dbReference type="Pfam" id="PF08268">
    <property type="entry name" value="FBA_3"/>
    <property type="match status" value="1"/>
</dbReference>
<dbReference type="EMBL" id="RXIC02000020">
    <property type="protein sequence ID" value="KAB1224134.1"/>
    <property type="molecule type" value="Genomic_DNA"/>
</dbReference>
<evidence type="ECO:0000259" key="1">
    <source>
        <dbReference type="PROSITE" id="PS50181"/>
    </source>
</evidence>
<reference evidence="2 4" key="2">
    <citation type="journal article" date="2019" name="Plant Biotechnol. J.">
        <title>The red bayberry genome and genetic basis of sex determination.</title>
        <authorList>
            <person name="Jia H.M."/>
            <person name="Jia H.J."/>
            <person name="Cai Q.L."/>
            <person name="Wang Y."/>
            <person name="Zhao H.B."/>
            <person name="Yang W.F."/>
            <person name="Wang G.Y."/>
            <person name="Li Y.H."/>
            <person name="Zhan D.L."/>
            <person name="Shen Y.T."/>
            <person name="Niu Q.F."/>
            <person name="Chang L."/>
            <person name="Qiu J."/>
            <person name="Zhao L."/>
            <person name="Xie H.B."/>
            <person name="Fu W.Y."/>
            <person name="Jin J."/>
            <person name="Li X.W."/>
            <person name="Jiao Y."/>
            <person name="Zhou C.C."/>
            <person name="Tu T."/>
            <person name="Chai C.Y."/>
            <person name="Gao J.L."/>
            <person name="Fan L.J."/>
            <person name="van de Weg E."/>
            <person name="Wang J.Y."/>
            <person name="Gao Z.S."/>
        </authorList>
    </citation>
    <scope>NUCLEOTIDE SEQUENCE [LARGE SCALE GENOMIC DNA]</scope>
    <source>
        <tissue evidence="2">Leaves</tissue>
    </source>
</reference>
<dbReference type="PROSITE" id="PS50181">
    <property type="entry name" value="FBOX"/>
    <property type="match status" value="1"/>
</dbReference>
<dbReference type="InterPro" id="IPR013187">
    <property type="entry name" value="F-box-assoc_dom_typ3"/>
</dbReference>
<dbReference type="Proteomes" id="UP000516437">
    <property type="component" value="Chromosome 2"/>
</dbReference>
<dbReference type="Gene3D" id="1.20.1280.50">
    <property type="match status" value="1"/>
</dbReference>
<evidence type="ECO:0000313" key="2">
    <source>
        <dbReference type="EMBL" id="KAB1224134.1"/>
    </source>
</evidence>
<dbReference type="InterPro" id="IPR050796">
    <property type="entry name" value="SCF_F-box_component"/>
</dbReference>
<reference evidence="2" key="1">
    <citation type="submission" date="2018-07" db="EMBL/GenBank/DDBJ databases">
        <authorList>
            <person name="Gao Z.-S."/>
            <person name="Jia H.-M."/>
            <person name="Jia H.-J."/>
            <person name="Cai Q.-L."/>
            <person name="Wang Y."/>
            <person name="Zhao H.-B."/>
        </authorList>
    </citation>
    <scope>NUCLEOTIDE SEQUENCE</scope>
    <source>
        <tissue evidence="2">Leaves</tissue>
    </source>
</reference>
<gene>
    <name evidence="3" type="ORF">CJ030_MR2G024430</name>
    <name evidence="2" type="ORF">CJ030_MR2G024461</name>
</gene>
<dbReference type="AlphaFoldDB" id="A0A6A1WFX9"/>
<dbReference type="OrthoDB" id="610337at2759"/>
<dbReference type="InterPro" id="IPR036047">
    <property type="entry name" value="F-box-like_dom_sf"/>
</dbReference>
<dbReference type="NCBIfam" id="TIGR01640">
    <property type="entry name" value="F_box_assoc_1"/>
    <property type="match status" value="1"/>
</dbReference>
<keyword evidence="4" id="KW-1185">Reference proteome</keyword>
<evidence type="ECO:0000313" key="3">
    <source>
        <dbReference type="EMBL" id="KAB1224165.1"/>
    </source>
</evidence>
<dbReference type="PANTHER" id="PTHR31672">
    <property type="entry name" value="BNACNNG10540D PROTEIN"/>
    <property type="match status" value="1"/>
</dbReference>
<dbReference type="EMBL" id="RXIC02000020">
    <property type="protein sequence ID" value="KAB1224165.1"/>
    <property type="molecule type" value="Genomic_DNA"/>
</dbReference>
<name>A0A6A1WFX9_9ROSI</name>
<comment type="caution">
    <text evidence="2">The sequence shown here is derived from an EMBL/GenBank/DDBJ whole genome shotgun (WGS) entry which is preliminary data.</text>
</comment>
<proteinExistence type="predicted"/>
<protein>
    <recommendedName>
        <fullName evidence="1">F-box domain-containing protein</fullName>
    </recommendedName>
</protein>